<dbReference type="InterPro" id="IPR016024">
    <property type="entry name" value="ARM-type_fold"/>
</dbReference>
<gene>
    <name evidence="1" type="primary">Dwil\GK22431</name>
    <name evidence="1" type="ORF">Dwil_GK22431</name>
</gene>
<dbReference type="OrthoDB" id="7785428at2759"/>
<keyword evidence="2" id="KW-1185">Reference proteome</keyword>
<proteinExistence type="predicted"/>
<name>B4NG17_DROWI</name>
<sequence>MTRESSENERLFEHLSDLVQLCMLPDLKEDLDCVQLQPSHFDSHHNVLNQELPKLYDLVQSFLHKDDKDSRHQELRAQLVLLLCELTASPTVYQFKLGPESLIQNALELLERVTTSCQGPVDAHIFKYYEEKLHKKSWKRHIGAVHGFAEYLQLRYAGDIKMSAQMLAFSLSVGLNVRECYDAVYKQLGARIFSLMLKQSNPKDIQEMNVHSVIYDQVFKDAYNTTESVEATTATWTCLYLCLDHYTDMDRFAWNQCDDMLDRLIHNVSISSHVTNSICLLRFITKLGYYFTINRNEIDSLLAMDLTQPDKMLFCREACNSLNACTSFRWSKRILQMLVLESDKLLQSVDACTKLLNEMLRCYLVCILPIPLQALHHHLPEFYTKFVAILLECLVVHERNISVAQPVLQFIEILQFQLDSSASQKLPTDLQEYTNALQSLKLLMAQ</sequence>
<evidence type="ECO:0008006" key="3">
    <source>
        <dbReference type="Google" id="ProtNLM"/>
    </source>
</evidence>
<evidence type="ECO:0000313" key="2">
    <source>
        <dbReference type="Proteomes" id="UP000007798"/>
    </source>
</evidence>
<protein>
    <recommendedName>
        <fullName evidence="3">TELO2-interacting protein 2</fullName>
    </recommendedName>
</protein>
<dbReference type="KEGG" id="dwi:6649661"/>
<organism evidence="1 2">
    <name type="scientific">Drosophila willistoni</name>
    <name type="common">Fruit fly</name>
    <dbReference type="NCBI Taxonomy" id="7260"/>
    <lineage>
        <taxon>Eukaryota</taxon>
        <taxon>Metazoa</taxon>
        <taxon>Ecdysozoa</taxon>
        <taxon>Arthropoda</taxon>
        <taxon>Hexapoda</taxon>
        <taxon>Insecta</taxon>
        <taxon>Pterygota</taxon>
        <taxon>Neoptera</taxon>
        <taxon>Endopterygota</taxon>
        <taxon>Diptera</taxon>
        <taxon>Brachycera</taxon>
        <taxon>Muscomorpha</taxon>
        <taxon>Ephydroidea</taxon>
        <taxon>Drosophilidae</taxon>
        <taxon>Drosophila</taxon>
        <taxon>Sophophora</taxon>
    </lineage>
</organism>
<accession>B4NG17</accession>
<dbReference type="STRING" id="7260.B4NG17"/>
<dbReference type="HOGENOM" id="CLU_053405_0_0_1"/>
<dbReference type="eggNOG" id="ENOG502TAQV">
    <property type="taxonomic scope" value="Eukaryota"/>
</dbReference>
<reference evidence="1 2" key="1">
    <citation type="journal article" date="2007" name="Nature">
        <title>Evolution of genes and genomes on the Drosophila phylogeny.</title>
        <authorList>
            <consortium name="Drosophila 12 Genomes Consortium"/>
            <person name="Clark A.G."/>
            <person name="Eisen M.B."/>
            <person name="Smith D.R."/>
            <person name="Bergman C.M."/>
            <person name="Oliver B."/>
            <person name="Markow T.A."/>
            <person name="Kaufman T.C."/>
            <person name="Kellis M."/>
            <person name="Gelbart W."/>
            <person name="Iyer V.N."/>
            <person name="Pollard D.A."/>
            <person name="Sackton T.B."/>
            <person name="Larracuente A.M."/>
            <person name="Singh N.D."/>
            <person name="Abad J.P."/>
            <person name="Abt D.N."/>
            <person name="Adryan B."/>
            <person name="Aguade M."/>
            <person name="Akashi H."/>
            <person name="Anderson W.W."/>
            <person name="Aquadro C.F."/>
            <person name="Ardell D.H."/>
            <person name="Arguello R."/>
            <person name="Artieri C.G."/>
            <person name="Barbash D.A."/>
            <person name="Barker D."/>
            <person name="Barsanti P."/>
            <person name="Batterham P."/>
            <person name="Batzoglou S."/>
            <person name="Begun D."/>
            <person name="Bhutkar A."/>
            <person name="Blanco E."/>
            <person name="Bosak S.A."/>
            <person name="Bradley R.K."/>
            <person name="Brand A.D."/>
            <person name="Brent M.R."/>
            <person name="Brooks A.N."/>
            <person name="Brown R.H."/>
            <person name="Butlin R.K."/>
            <person name="Caggese C."/>
            <person name="Calvi B.R."/>
            <person name="Bernardo de Carvalho A."/>
            <person name="Caspi A."/>
            <person name="Castrezana S."/>
            <person name="Celniker S.E."/>
            <person name="Chang J.L."/>
            <person name="Chapple C."/>
            <person name="Chatterji S."/>
            <person name="Chinwalla A."/>
            <person name="Civetta A."/>
            <person name="Clifton S.W."/>
            <person name="Comeron J.M."/>
            <person name="Costello J.C."/>
            <person name="Coyne J.A."/>
            <person name="Daub J."/>
            <person name="David R.G."/>
            <person name="Delcher A.L."/>
            <person name="Delehaunty K."/>
            <person name="Do C.B."/>
            <person name="Ebling H."/>
            <person name="Edwards K."/>
            <person name="Eickbush T."/>
            <person name="Evans J.D."/>
            <person name="Filipski A."/>
            <person name="Findeiss S."/>
            <person name="Freyhult E."/>
            <person name="Fulton L."/>
            <person name="Fulton R."/>
            <person name="Garcia A.C."/>
            <person name="Gardiner A."/>
            <person name="Garfield D.A."/>
            <person name="Garvin B.E."/>
            <person name="Gibson G."/>
            <person name="Gilbert D."/>
            <person name="Gnerre S."/>
            <person name="Godfrey J."/>
            <person name="Good R."/>
            <person name="Gotea V."/>
            <person name="Gravely B."/>
            <person name="Greenberg A.J."/>
            <person name="Griffiths-Jones S."/>
            <person name="Gross S."/>
            <person name="Guigo R."/>
            <person name="Gustafson E.A."/>
            <person name="Haerty W."/>
            <person name="Hahn M.W."/>
            <person name="Halligan D.L."/>
            <person name="Halpern A.L."/>
            <person name="Halter G.M."/>
            <person name="Han M.V."/>
            <person name="Heger A."/>
            <person name="Hillier L."/>
            <person name="Hinrichs A.S."/>
            <person name="Holmes I."/>
            <person name="Hoskins R.A."/>
            <person name="Hubisz M.J."/>
            <person name="Hultmark D."/>
            <person name="Huntley M.A."/>
            <person name="Jaffe D.B."/>
            <person name="Jagadeeshan S."/>
            <person name="Jeck W.R."/>
            <person name="Johnson J."/>
            <person name="Jones C.D."/>
            <person name="Jordan W.C."/>
            <person name="Karpen G.H."/>
            <person name="Kataoka E."/>
            <person name="Keightley P.D."/>
            <person name="Kheradpour P."/>
            <person name="Kirkness E.F."/>
            <person name="Koerich L.B."/>
            <person name="Kristiansen K."/>
            <person name="Kudrna D."/>
            <person name="Kulathinal R.J."/>
            <person name="Kumar S."/>
            <person name="Kwok R."/>
            <person name="Lander E."/>
            <person name="Langley C.H."/>
            <person name="Lapoint R."/>
            <person name="Lazzaro B.P."/>
            <person name="Lee S.J."/>
            <person name="Levesque L."/>
            <person name="Li R."/>
            <person name="Lin C.F."/>
            <person name="Lin M.F."/>
            <person name="Lindblad-Toh K."/>
            <person name="Llopart A."/>
            <person name="Long M."/>
            <person name="Low L."/>
            <person name="Lozovsky E."/>
            <person name="Lu J."/>
            <person name="Luo M."/>
            <person name="Machado C.A."/>
            <person name="Makalowski W."/>
            <person name="Marzo M."/>
            <person name="Matsuda M."/>
            <person name="Matzkin L."/>
            <person name="McAllister B."/>
            <person name="McBride C.S."/>
            <person name="McKernan B."/>
            <person name="McKernan K."/>
            <person name="Mendez-Lago M."/>
            <person name="Minx P."/>
            <person name="Mollenhauer M.U."/>
            <person name="Montooth K."/>
            <person name="Mount S.M."/>
            <person name="Mu X."/>
            <person name="Myers E."/>
            <person name="Negre B."/>
            <person name="Newfeld S."/>
            <person name="Nielsen R."/>
            <person name="Noor M.A."/>
            <person name="O'Grady P."/>
            <person name="Pachter L."/>
            <person name="Papaceit M."/>
            <person name="Parisi M.J."/>
            <person name="Parisi M."/>
            <person name="Parts L."/>
            <person name="Pedersen J.S."/>
            <person name="Pesole G."/>
            <person name="Phillippy A.M."/>
            <person name="Ponting C.P."/>
            <person name="Pop M."/>
            <person name="Porcelli D."/>
            <person name="Powell J.R."/>
            <person name="Prohaska S."/>
            <person name="Pruitt K."/>
            <person name="Puig M."/>
            <person name="Quesneville H."/>
            <person name="Ram K.R."/>
            <person name="Rand D."/>
            <person name="Rasmussen M.D."/>
            <person name="Reed L.K."/>
            <person name="Reenan R."/>
            <person name="Reily A."/>
            <person name="Remington K.A."/>
            <person name="Rieger T.T."/>
            <person name="Ritchie M.G."/>
            <person name="Robin C."/>
            <person name="Rogers Y.H."/>
            <person name="Rohde C."/>
            <person name="Rozas J."/>
            <person name="Rubenfield M.J."/>
            <person name="Ruiz A."/>
            <person name="Russo S."/>
            <person name="Salzberg S.L."/>
            <person name="Sanchez-Gracia A."/>
            <person name="Saranga D.J."/>
            <person name="Sato H."/>
            <person name="Schaeffer S.W."/>
            <person name="Schatz M.C."/>
            <person name="Schlenke T."/>
            <person name="Schwartz R."/>
            <person name="Segarra C."/>
            <person name="Singh R.S."/>
            <person name="Sirot L."/>
            <person name="Sirota M."/>
            <person name="Sisneros N.B."/>
            <person name="Smith C.D."/>
            <person name="Smith T.F."/>
            <person name="Spieth J."/>
            <person name="Stage D.E."/>
            <person name="Stark A."/>
            <person name="Stephan W."/>
            <person name="Strausberg R.L."/>
            <person name="Strempel S."/>
            <person name="Sturgill D."/>
            <person name="Sutton G."/>
            <person name="Sutton G.G."/>
            <person name="Tao W."/>
            <person name="Teichmann S."/>
            <person name="Tobari Y.N."/>
            <person name="Tomimura Y."/>
            <person name="Tsolas J.M."/>
            <person name="Valente V.L."/>
            <person name="Venter E."/>
            <person name="Venter J.C."/>
            <person name="Vicario S."/>
            <person name="Vieira F.G."/>
            <person name="Vilella A.J."/>
            <person name="Villasante A."/>
            <person name="Walenz B."/>
            <person name="Wang J."/>
            <person name="Wasserman M."/>
            <person name="Watts T."/>
            <person name="Wilson D."/>
            <person name="Wilson R.K."/>
            <person name="Wing R.A."/>
            <person name="Wolfner M.F."/>
            <person name="Wong A."/>
            <person name="Wong G.K."/>
            <person name="Wu C.I."/>
            <person name="Wu G."/>
            <person name="Yamamoto D."/>
            <person name="Yang H.P."/>
            <person name="Yang S.P."/>
            <person name="Yorke J.A."/>
            <person name="Yoshida K."/>
            <person name="Zdobnov E."/>
            <person name="Zhang P."/>
            <person name="Zhang Y."/>
            <person name="Zimin A.V."/>
            <person name="Baldwin J."/>
            <person name="Abdouelleil A."/>
            <person name="Abdulkadir J."/>
            <person name="Abebe A."/>
            <person name="Abera B."/>
            <person name="Abreu J."/>
            <person name="Acer S.C."/>
            <person name="Aftuck L."/>
            <person name="Alexander A."/>
            <person name="An P."/>
            <person name="Anderson E."/>
            <person name="Anderson S."/>
            <person name="Arachi H."/>
            <person name="Azer M."/>
            <person name="Bachantsang P."/>
            <person name="Barry A."/>
            <person name="Bayul T."/>
            <person name="Berlin A."/>
            <person name="Bessette D."/>
            <person name="Bloom T."/>
            <person name="Blye J."/>
            <person name="Boguslavskiy L."/>
            <person name="Bonnet C."/>
            <person name="Boukhgalter B."/>
            <person name="Bourzgui I."/>
            <person name="Brown A."/>
            <person name="Cahill P."/>
            <person name="Channer S."/>
            <person name="Cheshatsang Y."/>
            <person name="Chuda L."/>
            <person name="Citroen M."/>
            <person name="Collymore A."/>
            <person name="Cooke P."/>
            <person name="Costello M."/>
            <person name="D'Aco K."/>
            <person name="Daza R."/>
            <person name="De Haan G."/>
            <person name="DeGray S."/>
            <person name="DeMaso C."/>
            <person name="Dhargay N."/>
            <person name="Dooley K."/>
            <person name="Dooley E."/>
            <person name="Doricent M."/>
            <person name="Dorje P."/>
            <person name="Dorjee K."/>
            <person name="Dupes A."/>
            <person name="Elong R."/>
            <person name="Falk J."/>
            <person name="Farina A."/>
            <person name="Faro S."/>
            <person name="Ferguson D."/>
            <person name="Fisher S."/>
            <person name="Foley C.D."/>
            <person name="Franke A."/>
            <person name="Friedrich D."/>
            <person name="Gadbois L."/>
            <person name="Gearin G."/>
            <person name="Gearin C.R."/>
            <person name="Giannoukos G."/>
            <person name="Goode T."/>
            <person name="Graham J."/>
            <person name="Grandbois E."/>
            <person name="Grewal S."/>
            <person name="Gyaltsen K."/>
            <person name="Hafez N."/>
            <person name="Hagos B."/>
            <person name="Hall J."/>
            <person name="Henson C."/>
            <person name="Hollinger A."/>
            <person name="Honan T."/>
            <person name="Huard M.D."/>
            <person name="Hughes L."/>
            <person name="Hurhula B."/>
            <person name="Husby M.E."/>
            <person name="Kamat A."/>
            <person name="Kanga B."/>
            <person name="Kashin S."/>
            <person name="Khazanovich D."/>
            <person name="Kisner P."/>
            <person name="Lance K."/>
            <person name="Lara M."/>
            <person name="Lee W."/>
            <person name="Lennon N."/>
            <person name="Letendre F."/>
            <person name="LeVine R."/>
            <person name="Lipovsky A."/>
            <person name="Liu X."/>
            <person name="Liu J."/>
            <person name="Liu S."/>
            <person name="Lokyitsang T."/>
            <person name="Lokyitsang Y."/>
            <person name="Lubonja R."/>
            <person name="Lui A."/>
            <person name="MacDonald P."/>
            <person name="Magnisalis V."/>
            <person name="Maru K."/>
            <person name="Matthews C."/>
            <person name="McCusker W."/>
            <person name="McDonough S."/>
            <person name="Mehta T."/>
            <person name="Meldrim J."/>
            <person name="Meneus L."/>
            <person name="Mihai O."/>
            <person name="Mihalev A."/>
            <person name="Mihova T."/>
            <person name="Mittelman R."/>
            <person name="Mlenga V."/>
            <person name="Montmayeur A."/>
            <person name="Mulrain L."/>
            <person name="Navidi A."/>
            <person name="Naylor J."/>
            <person name="Negash T."/>
            <person name="Nguyen T."/>
            <person name="Nguyen N."/>
            <person name="Nicol R."/>
            <person name="Norbu C."/>
            <person name="Norbu N."/>
            <person name="Novod N."/>
            <person name="O'Neill B."/>
            <person name="Osman S."/>
            <person name="Markiewicz E."/>
            <person name="Oyono O.L."/>
            <person name="Patti C."/>
            <person name="Phunkhang P."/>
            <person name="Pierre F."/>
            <person name="Priest M."/>
            <person name="Raghuraman S."/>
            <person name="Rege F."/>
            <person name="Reyes R."/>
            <person name="Rise C."/>
            <person name="Rogov P."/>
            <person name="Ross K."/>
            <person name="Ryan E."/>
            <person name="Settipalli S."/>
            <person name="Shea T."/>
            <person name="Sherpa N."/>
            <person name="Shi L."/>
            <person name="Shih D."/>
            <person name="Sparrow T."/>
            <person name="Spaulding J."/>
            <person name="Stalker J."/>
            <person name="Stange-Thomann N."/>
            <person name="Stavropoulos S."/>
            <person name="Stone C."/>
            <person name="Strader C."/>
            <person name="Tesfaye S."/>
            <person name="Thomson T."/>
            <person name="Thoulutsang Y."/>
            <person name="Thoulutsang D."/>
            <person name="Topham K."/>
            <person name="Topping I."/>
            <person name="Tsamla T."/>
            <person name="Vassiliev H."/>
            <person name="Vo A."/>
            <person name="Wangchuk T."/>
            <person name="Wangdi T."/>
            <person name="Weiand M."/>
            <person name="Wilkinson J."/>
            <person name="Wilson A."/>
            <person name="Yadav S."/>
            <person name="Young G."/>
            <person name="Yu Q."/>
            <person name="Zembek L."/>
            <person name="Zhong D."/>
            <person name="Zimmer A."/>
            <person name="Zwirko Z."/>
            <person name="Jaffe D.B."/>
            <person name="Alvarez P."/>
            <person name="Brockman W."/>
            <person name="Butler J."/>
            <person name="Chin C."/>
            <person name="Gnerre S."/>
            <person name="Grabherr M."/>
            <person name="Kleber M."/>
            <person name="Mauceli E."/>
            <person name="MacCallum I."/>
        </authorList>
    </citation>
    <scope>NUCLEOTIDE SEQUENCE [LARGE SCALE GENOMIC DNA]</scope>
    <source>
        <strain evidence="2">Tucson 14030-0811.24</strain>
    </source>
</reference>
<dbReference type="Proteomes" id="UP000007798">
    <property type="component" value="Unassembled WGS sequence"/>
</dbReference>
<dbReference type="InParanoid" id="B4NG17"/>
<dbReference type="AlphaFoldDB" id="B4NG17"/>
<dbReference type="EMBL" id="CH964251">
    <property type="protein sequence ID" value="EDW83234.2"/>
    <property type="molecule type" value="Genomic_DNA"/>
</dbReference>
<dbReference type="SUPFAM" id="SSF48371">
    <property type="entry name" value="ARM repeat"/>
    <property type="match status" value="1"/>
</dbReference>
<evidence type="ECO:0000313" key="1">
    <source>
        <dbReference type="EMBL" id="EDW83234.2"/>
    </source>
</evidence>